<proteinExistence type="predicted"/>
<name>A0A9P6VK72_9HELO</name>
<dbReference type="InterPro" id="IPR036864">
    <property type="entry name" value="Zn2-C6_fun-type_DNA-bd_sf"/>
</dbReference>
<dbReference type="Pfam" id="PF00172">
    <property type="entry name" value="Zn_clus"/>
    <property type="match status" value="1"/>
</dbReference>
<keyword evidence="6" id="KW-1185">Reference proteome</keyword>
<feature type="domain" description="Zn(2)-C6 fungal-type" evidence="4">
    <location>
        <begin position="44"/>
        <end position="72"/>
    </location>
</feature>
<dbReference type="Gene3D" id="4.10.240.10">
    <property type="entry name" value="Zn(2)-C6 fungal-type DNA-binding domain"/>
    <property type="match status" value="1"/>
</dbReference>
<dbReference type="Proteomes" id="UP000785200">
    <property type="component" value="Unassembled WGS sequence"/>
</dbReference>
<feature type="region of interest" description="Disordered" evidence="3">
    <location>
        <begin position="115"/>
        <end position="159"/>
    </location>
</feature>
<keyword evidence="2" id="KW-0539">Nucleus</keyword>
<dbReference type="GO" id="GO:0000976">
    <property type="term" value="F:transcription cis-regulatory region binding"/>
    <property type="evidence" value="ECO:0007669"/>
    <property type="project" value="TreeGrafter"/>
</dbReference>
<protein>
    <submittedName>
        <fullName evidence="5">Transcriptional regulatory</fullName>
    </submittedName>
</protein>
<dbReference type="Pfam" id="PF11951">
    <property type="entry name" value="Fungal_trans_2"/>
    <property type="match status" value="1"/>
</dbReference>
<feature type="compositionally biased region" description="Polar residues" evidence="3">
    <location>
        <begin position="144"/>
        <end position="155"/>
    </location>
</feature>
<dbReference type="PROSITE" id="PS50048">
    <property type="entry name" value="ZN2_CY6_FUNGAL_2"/>
    <property type="match status" value="1"/>
</dbReference>
<evidence type="ECO:0000256" key="1">
    <source>
        <dbReference type="ARBA" id="ARBA00004123"/>
    </source>
</evidence>
<evidence type="ECO:0000256" key="2">
    <source>
        <dbReference type="ARBA" id="ARBA00023242"/>
    </source>
</evidence>
<reference evidence="5" key="1">
    <citation type="submission" date="2019-07" db="EMBL/GenBank/DDBJ databases">
        <title>Hyphodiscus hymeniophilus genome sequencing and assembly.</title>
        <authorList>
            <person name="Kramer G."/>
            <person name="Nodwell J."/>
        </authorList>
    </citation>
    <scope>NUCLEOTIDE SEQUENCE</scope>
    <source>
        <strain evidence="5">ATCC 34498</strain>
    </source>
</reference>
<dbReference type="GO" id="GO:0000981">
    <property type="term" value="F:DNA-binding transcription factor activity, RNA polymerase II-specific"/>
    <property type="evidence" value="ECO:0007669"/>
    <property type="project" value="InterPro"/>
</dbReference>
<feature type="compositionally biased region" description="Basic and acidic residues" evidence="3">
    <location>
        <begin position="19"/>
        <end position="28"/>
    </location>
</feature>
<comment type="subcellular location">
    <subcellularLocation>
        <location evidence="1">Nucleus</location>
    </subcellularLocation>
</comment>
<dbReference type="AlphaFoldDB" id="A0A9P6VK72"/>
<dbReference type="PANTHER" id="PTHR37534:SF23">
    <property type="entry name" value="ZN(II)2CYS6 TRANSCRIPTION FACTOR (EUROFUNG)"/>
    <property type="match status" value="1"/>
</dbReference>
<dbReference type="PROSITE" id="PS00463">
    <property type="entry name" value="ZN2_CY6_FUNGAL_1"/>
    <property type="match status" value="1"/>
</dbReference>
<gene>
    <name evidence="5" type="ORF">D0Z07_4258</name>
</gene>
<dbReference type="SUPFAM" id="SSF57701">
    <property type="entry name" value="Zn2/Cys6 DNA-binding domain"/>
    <property type="match status" value="1"/>
</dbReference>
<organism evidence="5 6">
    <name type="scientific">Hyphodiscus hymeniophilus</name>
    <dbReference type="NCBI Taxonomy" id="353542"/>
    <lineage>
        <taxon>Eukaryota</taxon>
        <taxon>Fungi</taxon>
        <taxon>Dikarya</taxon>
        <taxon>Ascomycota</taxon>
        <taxon>Pezizomycotina</taxon>
        <taxon>Leotiomycetes</taxon>
        <taxon>Helotiales</taxon>
        <taxon>Hyphodiscaceae</taxon>
        <taxon>Hyphodiscus</taxon>
    </lineage>
</organism>
<dbReference type="InterPro" id="IPR021858">
    <property type="entry name" value="Fun_TF"/>
</dbReference>
<dbReference type="PANTHER" id="PTHR37534">
    <property type="entry name" value="TRANSCRIPTIONAL ACTIVATOR PROTEIN UGA3"/>
    <property type="match status" value="1"/>
</dbReference>
<dbReference type="CDD" id="cd00067">
    <property type="entry name" value="GAL4"/>
    <property type="match status" value="1"/>
</dbReference>
<evidence type="ECO:0000313" key="5">
    <source>
        <dbReference type="EMBL" id="KAG0649523.1"/>
    </source>
</evidence>
<accession>A0A9P6VK72</accession>
<dbReference type="EMBL" id="VNKQ01000008">
    <property type="protein sequence ID" value="KAG0649523.1"/>
    <property type="molecule type" value="Genomic_DNA"/>
</dbReference>
<evidence type="ECO:0000313" key="6">
    <source>
        <dbReference type="Proteomes" id="UP000785200"/>
    </source>
</evidence>
<dbReference type="SMART" id="SM00066">
    <property type="entry name" value="GAL4"/>
    <property type="match status" value="1"/>
</dbReference>
<feature type="region of interest" description="Disordered" evidence="3">
    <location>
        <begin position="1"/>
        <end position="43"/>
    </location>
</feature>
<evidence type="ECO:0000259" key="4">
    <source>
        <dbReference type="PROSITE" id="PS50048"/>
    </source>
</evidence>
<comment type="caution">
    <text evidence="5">The sequence shown here is derived from an EMBL/GenBank/DDBJ whole genome shotgun (WGS) entry which is preliminary data.</text>
</comment>
<dbReference type="GO" id="GO:0005634">
    <property type="term" value="C:nucleus"/>
    <property type="evidence" value="ECO:0007669"/>
    <property type="project" value="UniProtKB-SubCell"/>
</dbReference>
<sequence>MGSPAHEAESPQDGNGEQKPAKDAEPGAKKPGSKAQGRKRTKTGCLTCRRRRIKCGEERPTCQNCHKSKRQCEGYNQRVVFKDPLNAYRGPPLSATNQVSFSEPISNIRQGGDLSQQLSTANPLPIAPKPGPLGLSTVAPDSASEGSIPSATTPGTERRVYSFSTAPEYPTPSNSVAPKPHNLDINYDTIDRSHIPEPRGTRPLPQSTTHYDFDALHIKQETRDQLPIITARPSPLDWPAGPTSASLSSSQELFYDSNSRFPATASFFQSYPTTSTWQQPTAIPSTAGPSFCEVEYDSKAHRTPAELFRGAPEHSKEQHDDYLQSEWDSHRPAYMPQPVLWRTEIGPSLMGQQYLVEDDEDDPYDVSDEEMEENEYEDMAWQGQLQDSHLRNNDLGIAVALQARQETYDIRLRTITSFIDRPNMLATYTPSPQSSPLNDSMTARLFCHFIHVTGPTMSMFERHPANPSLIFQGQPVSMSQQHIWTYTFPTLALQSQGLLHAMLALASLHIAKLQNGPITASLKHYAIGLRRVAKSLSSPSRRGQPATLAACMLLAFYECWSADHQKWSNHLLGAKQLVREIDYSGMTKQIKSLKAQHRQKERETIYQAEQQGSRGYYEDRTRFQATIEDVDENIVGMLMGQKLRYDQYGRIMDDAAPDRGSGRIFTQRELEVYETQRDLFWWYCKQDVYQSILGGGRLLSVLLDHFFWTFADSPVAWNMTCGVTALQGRHWGG</sequence>
<dbReference type="GO" id="GO:0045944">
    <property type="term" value="P:positive regulation of transcription by RNA polymerase II"/>
    <property type="evidence" value="ECO:0007669"/>
    <property type="project" value="TreeGrafter"/>
</dbReference>
<dbReference type="InterPro" id="IPR001138">
    <property type="entry name" value="Zn2Cys6_DnaBD"/>
</dbReference>
<dbReference type="GO" id="GO:0008270">
    <property type="term" value="F:zinc ion binding"/>
    <property type="evidence" value="ECO:0007669"/>
    <property type="project" value="InterPro"/>
</dbReference>
<dbReference type="OrthoDB" id="5391043at2759"/>
<evidence type="ECO:0000256" key="3">
    <source>
        <dbReference type="SAM" id="MobiDB-lite"/>
    </source>
</evidence>